<dbReference type="GO" id="GO:0042357">
    <property type="term" value="P:thiamine diphosphate metabolic process"/>
    <property type="evidence" value="ECO:0007669"/>
    <property type="project" value="TreeGrafter"/>
</dbReference>
<comment type="caution">
    <text evidence="1">The sequence shown here is derived from an EMBL/GenBank/DDBJ whole genome shotgun (WGS) entry which is preliminary data.</text>
</comment>
<dbReference type="Proteomes" id="UP001285441">
    <property type="component" value="Unassembled WGS sequence"/>
</dbReference>
<accession>A0AAE0U263</accession>
<dbReference type="PANTHER" id="PTHR14586">
    <property type="entry name" value="THIAMINE-TRIPHOSPHATASE"/>
    <property type="match status" value="1"/>
</dbReference>
<proteinExistence type="predicted"/>
<dbReference type="Gene3D" id="2.40.320.10">
    <property type="entry name" value="Hypothetical Protein Pfu-838710-001"/>
    <property type="match status" value="1"/>
</dbReference>
<dbReference type="EMBL" id="JAULSW010000003">
    <property type="protein sequence ID" value="KAK3387865.1"/>
    <property type="molecule type" value="Genomic_DNA"/>
</dbReference>
<evidence type="ECO:0000313" key="2">
    <source>
        <dbReference type="Proteomes" id="UP001285441"/>
    </source>
</evidence>
<reference evidence="1" key="1">
    <citation type="journal article" date="2023" name="Mol. Phylogenet. Evol.">
        <title>Genome-scale phylogeny and comparative genomics of the fungal order Sordariales.</title>
        <authorList>
            <person name="Hensen N."/>
            <person name="Bonometti L."/>
            <person name="Westerberg I."/>
            <person name="Brannstrom I.O."/>
            <person name="Guillou S."/>
            <person name="Cros-Aarteil S."/>
            <person name="Calhoun S."/>
            <person name="Haridas S."/>
            <person name="Kuo A."/>
            <person name="Mondo S."/>
            <person name="Pangilinan J."/>
            <person name="Riley R."/>
            <person name="LaButti K."/>
            <person name="Andreopoulos B."/>
            <person name="Lipzen A."/>
            <person name="Chen C."/>
            <person name="Yan M."/>
            <person name="Daum C."/>
            <person name="Ng V."/>
            <person name="Clum A."/>
            <person name="Steindorff A."/>
            <person name="Ohm R.A."/>
            <person name="Martin F."/>
            <person name="Silar P."/>
            <person name="Natvig D.O."/>
            <person name="Lalanne C."/>
            <person name="Gautier V."/>
            <person name="Ament-Velasquez S.L."/>
            <person name="Kruys A."/>
            <person name="Hutchinson M.I."/>
            <person name="Powell A.J."/>
            <person name="Barry K."/>
            <person name="Miller A.N."/>
            <person name="Grigoriev I.V."/>
            <person name="Debuchy R."/>
            <person name="Gladieux P."/>
            <person name="Hiltunen Thoren M."/>
            <person name="Johannesson H."/>
        </authorList>
    </citation>
    <scope>NUCLEOTIDE SEQUENCE</scope>
    <source>
        <strain evidence="1">CBS 232.78</strain>
    </source>
</reference>
<name>A0AAE0U263_9PEZI</name>
<dbReference type="SUPFAM" id="SSF55154">
    <property type="entry name" value="CYTH-like phosphatases"/>
    <property type="match status" value="1"/>
</dbReference>
<evidence type="ECO:0000313" key="1">
    <source>
        <dbReference type="EMBL" id="KAK3387865.1"/>
    </source>
</evidence>
<dbReference type="InterPro" id="IPR033469">
    <property type="entry name" value="CYTH-like_dom_sf"/>
</dbReference>
<sequence length="181" mass="20274">MLASTSSLLNCVLTSSASVIKKFRSLAVRDLAQEHGHYGTPKKRSGQWEAKIRYQGGDFINSRFEELTDVGAIAARVKRITGVEATAADDFGLSEMAAFTTHRETWIANDDFHIVLDTMDFGHEIGEAELQQVLARGINGEPPTEEEKQLFMRRYSWAFTPGQPTGKLTAYFERMRGKQGR</sequence>
<gene>
    <name evidence="1" type="ORF">B0H63DRAFT_542349</name>
</gene>
<dbReference type="InterPro" id="IPR039582">
    <property type="entry name" value="THTPA"/>
</dbReference>
<reference evidence="1" key="2">
    <citation type="submission" date="2023-06" db="EMBL/GenBank/DDBJ databases">
        <authorList>
            <consortium name="Lawrence Berkeley National Laboratory"/>
            <person name="Haridas S."/>
            <person name="Hensen N."/>
            <person name="Bonometti L."/>
            <person name="Westerberg I."/>
            <person name="Brannstrom I.O."/>
            <person name="Guillou S."/>
            <person name="Cros-Aarteil S."/>
            <person name="Calhoun S."/>
            <person name="Kuo A."/>
            <person name="Mondo S."/>
            <person name="Pangilinan J."/>
            <person name="Riley R."/>
            <person name="LaButti K."/>
            <person name="Andreopoulos B."/>
            <person name="Lipzen A."/>
            <person name="Chen C."/>
            <person name="Yanf M."/>
            <person name="Daum C."/>
            <person name="Ng V."/>
            <person name="Clum A."/>
            <person name="Steindorff A."/>
            <person name="Ohm R."/>
            <person name="Martin F."/>
            <person name="Silar P."/>
            <person name="Natvig D."/>
            <person name="Lalanne C."/>
            <person name="Gautier V."/>
            <person name="Ament-velasquez S.L."/>
            <person name="Kruys A."/>
            <person name="Hutchinson M.I."/>
            <person name="Powell A.J."/>
            <person name="Barry K."/>
            <person name="Miller A.N."/>
            <person name="Grigoriev I.V."/>
            <person name="Debuchy R."/>
            <person name="Gladieux P."/>
            <person name="Thoren M.H."/>
            <person name="Johannesson H."/>
        </authorList>
    </citation>
    <scope>NUCLEOTIDE SEQUENCE</scope>
    <source>
        <strain evidence="1">CBS 232.78</strain>
    </source>
</reference>
<dbReference type="GO" id="GO:0050333">
    <property type="term" value="F:thiamine triphosphate phosphatase activity"/>
    <property type="evidence" value="ECO:0007669"/>
    <property type="project" value="InterPro"/>
</dbReference>
<keyword evidence="2" id="KW-1185">Reference proteome</keyword>
<dbReference type="AlphaFoldDB" id="A0AAE0U263"/>
<dbReference type="PANTHER" id="PTHR14586:SF1">
    <property type="entry name" value="THIAMINE-TRIPHOSPHATASE"/>
    <property type="match status" value="1"/>
</dbReference>
<dbReference type="GO" id="GO:0000287">
    <property type="term" value="F:magnesium ion binding"/>
    <property type="evidence" value="ECO:0007669"/>
    <property type="project" value="TreeGrafter"/>
</dbReference>
<organism evidence="1 2">
    <name type="scientific">Podospora didyma</name>
    <dbReference type="NCBI Taxonomy" id="330526"/>
    <lineage>
        <taxon>Eukaryota</taxon>
        <taxon>Fungi</taxon>
        <taxon>Dikarya</taxon>
        <taxon>Ascomycota</taxon>
        <taxon>Pezizomycotina</taxon>
        <taxon>Sordariomycetes</taxon>
        <taxon>Sordariomycetidae</taxon>
        <taxon>Sordariales</taxon>
        <taxon>Podosporaceae</taxon>
        <taxon>Podospora</taxon>
    </lineage>
</organism>
<evidence type="ECO:0008006" key="3">
    <source>
        <dbReference type="Google" id="ProtNLM"/>
    </source>
</evidence>
<protein>
    <recommendedName>
        <fullName evidence="3">CYTH domain-containing protein</fullName>
    </recommendedName>
</protein>